<dbReference type="KEGG" id="ovb:NB640_12215"/>
<proteinExistence type="predicted"/>
<accession>A0A9E9M000</accession>
<name>A0A9E9M000_9BURK</name>
<protein>
    <submittedName>
        <fullName evidence="1">Uncharacterized protein</fullName>
    </submittedName>
</protein>
<evidence type="ECO:0000313" key="1">
    <source>
        <dbReference type="EMBL" id="WAW09968.1"/>
    </source>
</evidence>
<dbReference type="Proteomes" id="UP001156215">
    <property type="component" value="Chromosome"/>
</dbReference>
<evidence type="ECO:0000313" key="2">
    <source>
        <dbReference type="Proteomes" id="UP001156215"/>
    </source>
</evidence>
<reference evidence="1" key="1">
    <citation type="journal article" date="2022" name="Front. Microbiol.">
        <title>New perspectives on an old grouping: The genomic and phenotypic variability of Oxalobacter formigenes and the implications for calcium oxalate stone prevention.</title>
        <authorList>
            <person name="Chmiel J.A."/>
            <person name="Carr C."/>
            <person name="Stuivenberg G.A."/>
            <person name="Venema R."/>
            <person name="Chanyi R.M."/>
            <person name="Al K.F."/>
            <person name="Giguere D."/>
            <person name="Say H."/>
            <person name="Akouris P.P."/>
            <person name="Dominguez Romero S.A."/>
            <person name="Kwong A."/>
            <person name="Tai V."/>
            <person name="Koval S.F."/>
            <person name="Razvi H."/>
            <person name="Bjazevic J."/>
            <person name="Burton J.P."/>
        </authorList>
    </citation>
    <scope>NUCLEOTIDE SEQUENCE</scope>
    <source>
        <strain evidence="1">WoOx3</strain>
    </source>
</reference>
<dbReference type="AlphaFoldDB" id="A0A9E9M000"/>
<gene>
    <name evidence="1" type="ORF">NB640_12215</name>
</gene>
<dbReference type="RefSeq" id="WP_269308971.1">
    <property type="nucleotide sequence ID" value="NZ_CP098242.1"/>
</dbReference>
<sequence length="503" mass="55456">MSQDISWGRPEYDIWTDDSPAAKVVREKMPYLLTEDERAKRPVTPVVPDTPELPEPDFSYEAQKASDNIVNMIGNVATEQFQQKQEQQRLERRFPTTVPKVSTGMKSSIATSSSAALAPSLSGQAKAPDVTDMMNTQFNMKVPQAQMQNLVETSALTTATQPALKTAQGQPGNLVRRSAESVASGILGDADAYNRSQLHTGMQKTNETLQETGQSILNNLPTITSSVMAGMTDDGGNMANAYEDARQGKYRVSPVENLAKMGGVAYEQYGTASRNSLKQILSAHAATRSNTYGKKMDNPEVLEYWKHGMDTKVRNAKNSLRRFALTADGYMKATFGDRYISYEKDLLVSYKQDKELLDSNRLISPRELWEARNSDEFADKLEKFGYQTVMGGKLVDLVGLFAGNHVALGVEKLYQVYDAIAQLYTNSLLKNGGDLNKATVLGSMVGKSVAEWNDNIRQVANTMSPVTGTMLLIVNDTMSNEAKQMLIDYVGGLDMPAKKEKEL</sequence>
<dbReference type="EMBL" id="CP098242">
    <property type="protein sequence ID" value="WAW09968.1"/>
    <property type="molecule type" value="Genomic_DNA"/>
</dbReference>
<organism evidence="1 2">
    <name type="scientific">Oxalobacter vibrioformis</name>
    <dbReference type="NCBI Taxonomy" id="933080"/>
    <lineage>
        <taxon>Bacteria</taxon>
        <taxon>Pseudomonadati</taxon>
        <taxon>Pseudomonadota</taxon>
        <taxon>Betaproteobacteria</taxon>
        <taxon>Burkholderiales</taxon>
        <taxon>Oxalobacteraceae</taxon>
        <taxon>Oxalobacter</taxon>
    </lineage>
</organism>
<keyword evidence="2" id="KW-1185">Reference proteome</keyword>